<evidence type="ECO:0000256" key="2">
    <source>
        <dbReference type="ARBA" id="ARBA00022692"/>
    </source>
</evidence>
<organism evidence="11 12">
    <name type="scientific">Vanessa tameamea</name>
    <name type="common">Kamehameha butterfly</name>
    <dbReference type="NCBI Taxonomy" id="334116"/>
    <lineage>
        <taxon>Eukaryota</taxon>
        <taxon>Metazoa</taxon>
        <taxon>Ecdysozoa</taxon>
        <taxon>Arthropoda</taxon>
        <taxon>Hexapoda</taxon>
        <taxon>Insecta</taxon>
        <taxon>Pterygota</taxon>
        <taxon>Neoptera</taxon>
        <taxon>Endopterygota</taxon>
        <taxon>Lepidoptera</taxon>
        <taxon>Glossata</taxon>
        <taxon>Ditrysia</taxon>
        <taxon>Papilionoidea</taxon>
        <taxon>Nymphalidae</taxon>
        <taxon>Nymphalinae</taxon>
        <taxon>Vanessa</taxon>
    </lineage>
</organism>
<evidence type="ECO:0000256" key="9">
    <source>
        <dbReference type="SAM" id="Phobius"/>
    </source>
</evidence>
<dbReference type="GO" id="GO:0016020">
    <property type="term" value="C:membrane"/>
    <property type="evidence" value="ECO:0007669"/>
    <property type="project" value="UniProtKB-SubCell"/>
</dbReference>
<dbReference type="InterPro" id="IPR037721">
    <property type="entry name" value="Ferlin"/>
</dbReference>
<dbReference type="GO" id="GO:0007009">
    <property type="term" value="P:plasma membrane organization"/>
    <property type="evidence" value="ECO:0007669"/>
    <property type="project" value="TreeGrafter"/>
</dbReference>
<feature type="domain" description="C2" evidence="10">
    <location>
        <begin position="505"/>
        <end position="640"/>
    </location>
</feature>
<feature type="domain" description="C2" evidence="10">
    <location>
        <begin position="1213"/>
        <end position="1342"/>
    </location>
</feature>
<dbReference type="InterPro" id="IPR035892">
    <property type="entry name" value="C2_domain_sf"/>
</dbReference>
<dbReference type="OMA" id="YYYLPYW"/>
<reference evidence="12" key="1">
    <citation type="submission" date="2025-08" db="UniProtKB">
        <authorList>
            <consortium name="RefSeq"/>
        </authorList>
    </citation>
    <scope>IDENTIFICATION</scope>
    <source>
        <tissue evidence="12">Whole body</tissue>
    </source>
</reference>
<evidence type="ECO:0000256" key="3">
    <source>
        <dbReference type="ARBA" id="ARBA00022723"/>
    </source>
</evidence>
<dbReference type="Pfam" id="PF00168">
    <property type="entry name" value="C2"/>
    <property type="match status" value="5"/>
</dbReference>
<dbReference type="InterPro" id="IPR055072">
    <property type="entry name" value="Ferlin_DSRM"/>
</dbReference>
<dbReference type="InterPro" id="IPR012968">
    <property type="entry name" value="FerIin_dom"/>
</dbReference>
<dbReference type="GO" id="GO:0046872">
    <property type="term" value="F:metal ion binding"/>
    <property type="evidence" value="ECO:0007669"/>
    <property type="project" value="UniProtKB-KW"/>
</dbReference>
<evidence type="ECO:0000256" key="1">
    <source>
        <dbReference type="ARBA" id="ARBA00004167"/>
    </source>
</evidence>
<dbReference type="SUPFAM" id="SSF49562">
    <property type="entry name" value="C2 domain (Calcium/lipid-binding domain, CaLB)"/>
    <property type="match status" value="6"/>
</dbReference>
<keyword evidence="6 9" id="KW-1133">Transmembrane helix</keyword>
<dbReference type="PANTHER" id="PTHR12546">
    <property type="entry name" value="FER-1-LIKE"/>
    <property type="match status" value="1"/>
</dbReference>
<feature type="domain" description="C2" evidence="10">
    <location>
        <begin position="1042"/>
        <end position="1174"/>
    </location>
</feature>
<feature type="compositionally biased region" description="Low complexity" evidence="8">
    <location>
        <begin position="174"/>
        <end position="187"/>
    </location>
</feature>
<dbReference type="CDD" id="cd04037">
    <property type="entry name" value="C2E_Ferlin"/>
    <property type="match status" value="1"/>
</dbReference>
<feature type="transmembrane region" description="Helical" evidence="9">
    <location>
        <begin position="2068"/>
        <end position="2088"/>
    </location>
</feature>
<dbReference type="Proteomes" id="UP001652626">
    <property type="component" value="Chromosome Z"/>
</dbReference>
<comment type="subcellular location">
    <subcellularLocation>
        <location evidence="1">Membrane</location>
        <topology evidence="1">Single-pass membrane protein</topology>
    </subcellularLocation>
</comment>
<dbReference type="InterPro" id="IPR037724">
    <property type="entry name" value="C2E_Ferlin"/>
</dbReference>
<feature type="region of interest" description="Disordered" evidence="8">
    <location>
        <begin position="1445"/>
        <end position="1491"/>
    </location>
</feature>
<dbReference type="CDD" id="cd04017">
    <property type="entry name" value="C2D_Ferlin"/>
    <property type="match status" value="1"/>
</dbReference>
<dbReference type="OrthoDB" id="10059618at2759"/>
<dbReference type="InterPro" id="IPR037720">
    <property type="entry name" value="C2B_Ferlin"/>
</dbReference>
<dbReference type="CDD" id="cd08374">
    <property type="entry name" value="C2F_Ferlin"/>
    <property type="match status" value="1"/>
</dbReference>
<feature type="region of interest" description="Disordered" evidence="8">
    <location>
        <begin position="294"/>
        <end position="327"/>
    </location>
</feature>
<evidence type="ECO:0000256" key="4">
    <source>
        <dbReference type="ARBA" id="ARBA00022737"/>
    </source>
</evidence>
<dbReference type="InterPro" id="IPR037725">
    <property type="entry name" value="C2F_Ferlin"/>
</dbReference>
<dbReference type="Pfam" id="PF16165">
    <property type="entry name" value="Ferlin_C"/>
    <property type="match status" value="1"/>
</dbReference>
<dbReference type="SMART" id="SM00239">
    <property type="entry name" value="C2"/>
    <property type="match status" value="5"/>
</dbReference>
<dbReference type="GeneID" id="113404117"/>
<dbReference type="SMART" id="SM01201">
    <property type="entry name" value="FerB"/>
    <property type="match status" value="1"/>
</dbReference>
<dbReference type="CDD" id="cd04018">
    <property type="entry name" value="C2C_Ferlin"/>
    <property type="match status" value="1"/>
</dbReference>
<dbReference type="PROSITE" id="PS50004">
    <property type="entry name" value="C2"/>
    <property type="match status" value="6"/>
</dbReference>
<feature type="domain" description="C2" evidence="10">
    <location>
        <begin position="1819"/>
        <end position="1967"/>
    </location>
</feature>
<keyword evidence="4" id="KW-0677">Repeat</keyword>
<accession>A0A8B8IXV1</accession>
<keyword evidence="2 9" id="KW-0812">Transmembrane</keyword>
<feature type="region of interest" description="Disordered" evidence="8">
    <location>
        <begin position="1199"/>
        <end position="1218"/>
    </location>
</feature>
<dbReference type="SMART" id="SM01202">
    <property type="entry name" value="FerI"/>
    <property type="match status" value="1"/>
</dbReference>
<evidence type="ECO:0000256" key="6">
    <source>
        <dbReference type="ARBA" id="ARBA00022989"/>
    </source>
</evidence>
<keyword evidence="5" id="KW-0106">Calcium</keyword>
<gene>
    <name evidence="12" type="primary">LOC113404117</name>
</gene>
<feature type="region of interest" description="Disordered" evidence="8">
    <location>
        <begin position="145"/>
        <end position="212"/>
    </location>
</feature>
<feature type="compositionally biased region" description="Polar residues" evidence="8">
    <location>
        <begin position="309"/>
        <end position="327"/>
    </location>
</feature>
<evidence type="ECO:0000256" key="5">
    <source>
        <dbReference type="ARBA" id="ARBA00022837"/>
    </source>
</evidence>
<evidence type="ECO:0000313" key="12">
    <source>
        <dbReference type="RefSeq" id="XP_026500676.2"/>
    </source>
</evidence>
<feature type="compositionally biased region" description="Polar residues" evidence="8">
    <location>
        <begin position="195"/>
        <end position="204"/>
    </location>
</feature>
<feature type="domain" description="C2" evidence="10">
    <location>
        <begin position="346"/>
        <end position="467"/>
    </location>
</feature>
<dbReference type="Pfam" id="PF08151">
    <property type="entry name" value="FerI"/>
    <property type="match status" value="1"/>
</dbReference>
<evidence type="ECO:0000256" key="8">
    <source>
        <dbReference type="SAM" id="MobiDB-lite"/>
    </source>
</evidence>
<dbReference type="RefSeq" id="XP_026500676.2">
    <property type="nucleotide sequence ID" value="XM_026644891.2"/>
</dbReference>
<dbReference type="Gene3D" id="2.60.40.150">
    <property type="entry name" value="C2 domain"/>
    <property type="match status" value="6"/>
</dbReference>
<dbReference type="CDD" id="cd04011">
    <property type="entry name" value="C2B_Ferlin"/>
    <property type="match status" value="1"/>
</dbReference>
<sequence length="2099" mass="239841">MSLSVNLNRFKILKCKHEKYARLEFRGHIKYSVVLLDDQELVNVNQKFEWPISTPVTAGEVLTVTLLMRIRFGSSRKVGVYRLGLDIVAADGQISVIDTLLDDRNQAVPAFVEMDVYYTPPVPAEITHEDETSPRILDLPPRQNARAQLPQTPPQRTRPSQPPHLIPSVHISRRSSGQGSSKGSSQSYIPPAVPGTSSQSSAPQSDGDDDNALENLQRNIESLETSIKMKNTIIDIDAGDERESRTRRLKSAGKRILRRGLSMGVNKNETVPPESPKRSTLKTMRNLMRLGRRHRSAGDEEQGLLEMPGTSTDMDRPTSQNSMSSDDNIFVDTRLPASIPRAKSRRHAMIEDTSEPVALKAADFQVCVTIIEARQLAGLNMDPVVSIQIGEVRKYTSVKESTNCPYYNEYFVFDFHMAPVMLFDKIIILSVLHSRRILRSDKLLGIFKLDVATVWNQPDRQFYHKWALLTDPDDMAAGAKGYLKCDITVIGKGDPIKIPPKSDKDDDDIEANLLLPDGVPLERQRARFIIKVYKADGLPEMNYSLMANVKKAFTGERQDLVDPYVHVSFAGMIGYTSVKKNSYNPLWNEQIVFTEMFPPLCQRIRIQLRDNHPVHPSVIGTHFIDLRTISYDGDGGFLPTFGPSYIYMYGSTRDYTLLDQHSDLNLGMGEGVAYRARVLVSIRTEIIDSFEFPSSNVVIEPIIPIHEASYEKNEQFFLFGCIYDVHMIDKSLVDKPIQFELSIGNAGNTIDGRNQSLRRAQDLDNVDLDELSSDTGYWQSTTVPVKAVACGDKHYYYLPYWDTKQCMQVRSIWPDHRRRMYNSNLIANIIDLFDEGLENAYTALHSDEGPDNTCLAGLKSALEAVSVACANYVKHMNDSPPIGNTKLDRERHKLCISEIDQIGVSTRSLKALITKNSLKERLRTAYSYLNRLKQICEDAQQAMPDIFLWMISQGKRLAYQRFSARDLIFSESRDETGRMCGKIQSMFMKWPGKRASLPSGWAVPAKVNVYLWLGVVQDKKHYIDGLPQGFEYNNELKNADKLRSNAPTSIYYLEKHVFQMRAYIYQARSLIGSDSSGLSDPFARVVIEECSATTKVIDETLSPTWDELLVFQDITLYSTIDQIKTEPPTIVVEIFDQDQVGKSEYIGRTIARPHVKAFNEIYEKPQFPPSLEWYEITRGDDGAGELLATFELLEIPPKDSTSSLPELPPPKECPENQPLEIRYPVPKGIRPTLSKYRIEVLFWGLRDVKRIHLLTVDRPRVDIECAGHIIYSTVIQNAKRNPNFSSPVKYIDVELPDQDLYRPPLTIRVVDCRSFGRVTLVGTHTINSIHKYIYTPMSKRERDIEERKKSMIQLHNIDLQANCIIQDDVYTVDNDRESCPLLFHDGRVTMPYGSRRPGVAKKVMKFDGGKNRKPSTVSVLDDDDDNKDWWTKYFASVEFLIEEEKENKRERQGNIQTPQLTYVDETRSPRDEVQSPRSERGTNHRSSAPTRAKIIPVLTKKNEIPRSALTRIIPHELEAVPEYEGFKEWLQSFELYRGKKTGDDSEDDTRIVGVFKGAVKVYKWPLPRAIDDCTIMGFDPNHGFFQGVPNNEPIHVLVRVYIVKATDLHPMDLNGKADPYIVLQLGSKKISDKENYVSKQLNPVFGKCFEIEATIPQDSMLTVQVYDWDLLGSDDLIGETKIDLENRFYSRHRATCGLPKKYEEQGYNRWRDAMKPTQILAKLCKDGKIDPPIYEYGRIKVGRTIFNMPLNDTELFSDPDTMEEQMALVVLHRWDEVPRIGTKLVTEHVETRPLYNPSKPGIEQGRLQMWVDMFPMDMPLPGPPLDISPRKPKSYEMRVIIWNTDDVVLEDDAFFTGEKMSDIYVKGWLKGPDDCQSTDIHYRSLTGEGNFNWRFIYPFDYLEAEERIVISRKETVFSWDETECKIPARLELQVWDADHFTTDDFLGAITLDLNRFPRGAKSSKLCTLHMLSNDGSVPMVNIFKQKRVKGWWPFYIKGDTEEMELTGKVEAEIHLLTREEADKIPAGLGRSEPDPLDRPNRPDSSFMWLFNPLKSLRYIMWHNYKWDIVAYGCFILVAILILSFIYAFPGYIVKKFVGA</sequence>
<proteinExistence type="predicted"/>
<keyword evidence="11" id="KW-1185">Reference proteome</keyword>
<feature type="compositionally biased region" description="Basic and acidic residues" evidence="8">
    <location>
        <begin position="1464"/>
        <end position="1482"/>
    </location>
</feature>
<dbReference type="Pfam" id="PF22901">
    <property type="entry name" value="dsrm_Ferlin"/>
    <property type="match status" value="1"/>
</dbReference>
<dbReference type="InterPro" id="IPR032362">
    <property type="entry name" value="Ferlin_C"/>
</dbReference>
<dbReference type="Pfam" id="PF08150">
    <property type="entry name" value="FerB"/>
    <property type="match status" value="1"/>
</dbReference>
<feature type="domain" description="C2" evidence="10">
    <location>
        <begin position="1579"/>
        <end position="1697"/>
    </location>
</feature>
<dbReference type="InterPro" id="IPR037722">
    <property type="entry name" value="C2C_Ferlin"/>
</dbReference>
<evidence type="ECO:0000313" key="11">
    <source>
        <dbReference type="Proteomes" id="UP001652626"/>
    </source>
</evidence>
<protein>
    <submittedName>
        <fullName evidence="12">Otoferlin-like</fullName>
    </submittedName>
</protein>
<dbReference type="InterPro" id="IPR012561">
    <property type="entry name" value="Ferlin_B-domain"/>
</dbReference>
<dbReference type="InterPro" id="IPR000008">
    <property type="entry name" value="C2_dom"/>
</dbReference>
<name>A0A8B8IXV1_VANTA</name>
<keyword evidence="3" id="KW-0479">Metal-binding</keyword>
<dbReference type="PANTHER" id="PTHR12546:SF60">
    <property type="entry name" value="MISFIRE, ISOFORM F"/>
    <property type="match status" value="1"/>
</dbReference>
<keyword evidence="7 9" id="KW-0472">Membrane</keyword>
<evidence type="ECO:0000259" key="10">
    <source>
        <dbReference type="PROSITE" id="PS50004"/>
    </source>
</evidence>
<evidence type="ECO:0000256" key="7">
    <source>
        <dbReference type="ARBA" id="ARBA00023136"/>
    </source>
</evidence>
<dbReference type="InterPro" id="IPR037723">
    <property type="entry name" value="C2D_Ferlin"/>
</dbReference>